<name>A0ABT3JKF3_9FLAO</name>
<sequence>MNQLFDDPFFTITALVGGVFVVAGFIMLKFPPKKINYLYGYRTSASMKNQDQWDFAQSYAAKEMMLTGIVLATSGLLTLITDFATSVKLLVGLVMVGLAVIVLLVRVEKAIKKRFSV</sequence>
<gene>
    <name evidence="2" type="ORF">OK344_02025</name>
</gene>
<evidence type="ECO:0000313" key="3">
    <source>
        <dbReference type="Proteomes" id="UP001209107"/>
    </source>
</evidence>
<evidence type="ECO:0000313" key="2">
    <source>
        <dbReference type="EMBL" id="MCW4450981.1"/>
    </source>
</evidence>
<feature type="transmembrane region" description="Helical" evidence="1">
    <location>
        <begin position="12"/>
        <end position="30"/>
    </location>
</feature>
<dbReference type="RefSeq" id="WP_265143204.1">
    <property type="nucleotide sequence ID" value="NZ_JAPCHZ010000001.1"/>
</dbReference>
<dbReference type="Proteomes" id="UP001209107">
    <property type="component" value="Unassembled WGS sequence"/>
</dbReference>
<feature type="transmembrane region" description="Helical" evidence="1">
    <location>
        <begin position="64"/>
        <end position="81"/>
    </location>
</feature>
<feature type="transmembrane region" description="Helical" evidence="1">
    <location>
        <begin position="87"/>
        <end position="105"/>
    </location>
</feature>
<proteinExistence type="predicted"/>
<comment type="caution">
    <text evidence="2">The sequence shown here is derived from an EMBL/GenBank/DDBJ whole genome shotgun (WGS) entry which is preliminary data.</text>
</comment>
<keyword evidence="1" id="KW-0472">Membrane</keyword>
<evidence type="ECO:0000256" key="1">
    <source>
        <dbReference type="SAM" id="Phobius"/>
    </source>
</evidence>
<keyword evidence="1" id="KW-1133">Transmembrane helix</keyword>
<accession>A0ABT3JKF3</accession>
<dbReference type="EMBL" id="JAPCHZ010000001">
    <property type="protein sequence ID" value="MCW4450981.1"/>
    <property type="molecule type" value="Genomic_DNA"/>
</dbReference>
<keyword evidence="3" id="KW-1185">Reference proteome</keyword>
<protein>
    <submittedName>
        <fullName evidence="2">SdpI family protein</fullName>
    </submittedName>
</protein>
<reference evidence="2 3" key="1">
    <citation type="submission" date="2022-10" db="EMBL/GenBank/DDBJ databases">
        <title>Kaistella sp. BT-6-1-3.</title>
        <authorList>
            <person name="Ai J."/>
            <person name="Deng Z."/>
        </authorList>
    </citation>
    <scope>NUCLEOTIDE SEQUENCE [LARGE SCALE GENOMIC DNA]</scope>
    <source>
        <strain evidence="2 3">BT6-1-3</strain>
    </source>
</reference>
<keyword evidence="1" id="KW-0812">Transmembrane</keyword>
<organism evidence="2 3">
    <name type="scientific">Kaistella yananensis</name>
    <dbReference type="NCBI Taxonomy" id="2989820"/>
    <lineage>
        <taxon>Bacteria</taxon>
        <taxon>Pseudomonadati</taxon>
        <taxon>Bacteroidota</taxon>
        <taxon>Flavobacteriia</taxon>
        <taxon>Flavobacteriales</taxon>
        <taxon>Weeksellaceae</taxon>
        <taxon>Chryseobacterium group</taxon>
        <taxon>Kaistella</taxon>
    </lineage>
</organism>
<dbReference type="Pfam" id="PF13630">
    <property type="entry name" value="SdpI"/>
    <property type="match status" value="1"/>
</dbReference>
<dbReference type="InterPro" id="IPR025962">
    <property type="entry name" value="SdpI/YhfL"/>
</dbReference>